<evidence type="ECO:0000313" key="4">
    <source>
        <dbReference type="Proteomes" id="UP000594454"/>
    </source>
</evidence>
<accession>A0A7R8UE73</accession>
<feature type="region of interest" description="Disordered" evidence="2">
    <location>
        <begin position="478"/>
        <end position="498"/>
    </location>
</feature>
<evidence type="ECO:0000313" key="3">
    <source>
        <dbReference type="EMBL" id="CAD7079092.1"/>
    </source>
</evidence>
<evidence type="ECO:0000256" key="2">
    <source>
        <dbReference type="SAM" id="MobiDB-lite"/>
    </source>
</evidence>
<organism evidence="3 4">
    <name type="scientific">Hermetia illucens</name>
    <name type="common">Black soldier fly</name>
    <dbReference type="NCBI Taxonomy" id="343691"/>
    <lineage>
        <taxon>Eukaryota</taxon>
        <taxon>Metazoa</taxon>
        <taxon>Ecdysozoa</taxon>
        <taxon>Arthropoda</taxon>
        <taxon>Hexapoda</taxon>
        <taxon>Insecta</taxon>
        <taxon>Pterygota</taxon>
        <taxon>Neoptera</taxon>
        <taxon>Endopterygota</taxon>
        <taxon>Diptera</taxon>
        <taxon>Brachycera</taxon>
        <taxon>Stratiomyomorpha</taxon>
        <taxon>Stratiomyidae</taxon>
        <taxon>Hermetiinae</taxon>
        <taxon>Hermetia</taxon>
    </lineage>
</organism>
<reference evidence="3 4" key="1">
    <citation type="submission" date="2020-11" db="EMBL/GenBank/DDBJ databases">
        <authorList>
            <person name="Wallbank WR R."/>
            <person name="Pardo Diaz C."/>
            <person name="Kozak K."/>
            <person name="Martin S."/>
            <person name="Jiggins C."/>
            <person name="Moest M."/>
            <person name="Warren A I."/>
            <person name="Generalovic N T."/>
            <person name="Byers J.R.P. K."/>
            <person name="Montejo-Kovacevich G."/>
            <person name="Yen C E."/>
        </authorList>
    </citation>
    <scope>NUCLEOTIDE SEQUENCE [LARGE SCALE GENOMIC DNA]</scope>
</reference>
<keyword evidence="1" id="KW-0175">Coiled coil</keyword>
<dbReference type="AlphaFoldDB" id="A0A7R8UE73"/>
<name>A0A7R8UE73_HERIL</name>
<dbReference type="OrthoDB" id="63267at2759"/>
<keyword evidence="4" id="KW-1185">Reference proteome</keyword>
<proteinExistence type="predicted"/>
<evidence type="ECO:0000256" key="1">
    <source>
        <dbReference type="SAM" id="Coils"/>
    </source>
</evidence>
<dbReference type="CDD" id="cd12085">
    <property type="entry name" value="DD_cGKI-alpha"/>
    <property type="match status" value="1"/>
</dbReference>
<feature type="compositionally biased region" description="Low complexity" evidence="2">
    <location>
        <begin position="328"/>
        <end position="340"/>
    </location>
</feature>
<dbReference type="InParanoid" id="A0A7R8UE73"/>
<feature type="coiled-coil region" evidence="1">
    <location>
        <begin position="438"/>
        <end position="472"/>
    </location>
</feature>
<feature type="compositionally biased region" description="Low complexity" evidence="2">
    <location>
        <begin position="256"/>
        <end position="314"/>
    </location>
</feature>
<gene>
    <name evidence="3" type="ORF">HERILL_LOCUS2326</name>
</gene>
<dbReference type="Gene3D" id="1.20.5.490">
    <property type="entry name" value="Single helix bin"/>
    <property type="match status" value="1"/>
</dbReference>
<sequence length="561" mass="63869">MRICFDRLCFATRRPAGDEDQLPQLQDITPINNHQDISTIPYYKNSINALDPPRQREYYRCTSAIESISVGSINNNVSTAITTPPVTNFTNIVANVGKSEGANNIHENKSDKSVIVNGSNVVADAESVNSTATTNVAVSEVSELTNSNTDTDSPSKMQQEPNLNIQMQPDLHIINDNVPPGVLPPNLLLNPQSPLISSDPQTINFLQQQQLYQQELGAHLLRAQQMYPPLQQQTRLQQLPPQQQQMQQQLQSLPFNQQPQVQQEPQSPAQQSTLQPNLQTQPQSPQELQPQLVLQRQSQSDGQQQLPQQVPQEDGQVKSTAPPPGFDQQPHQQQEQQLSQQQQLQQQQLQQQQLQQQRQFQQQHLQQLQQQQFQQQQLQQHQLQQQQLLTNDFSKNFRSLSNQMQNLSLSDQPNMNAMVVNNSYMPLTPKDQHYLQVINIRDLQIQELQKTLRAKENEIAELKSHLDKFQSVFPFSRSPGPAATPSAVPGMPGARKSGHVFPRQRAQGISAEPQSESSVLELLHVTFPKYDKEERKALSSYWQRENFLFNIIKWFSSFSHQ</sequence>
<dbReference type="EMBL" id="LR899009">
    <property type="protein sequence ID" value="CAD7079092.1"/>
    <property type="molecule type" value="Genomic_DNA"/>
</dbReference>
<dbReference type="Proteomes" id="UP000594454">
    <property type="component" value="Chromosome 1"/>
</dbReference>
<protein>
    <submittedName>
        <fullName evidence="3">Uncharacterized protein</fullName>
    </submittedName>
</protein>
<feature type="region of interest" description="Disordered" evidence="2">
    <location>
        <begin position="256"/>
        <end position="340"/>
    </location>
</feature>